<gene>
    <name evidence="2" type="ORF">EBB54_26815</name>
</gene>
<protein>
    <submittedName>
        <fullName evidence="2">Toxin-antitoxin system, toxin component, HicA family protein</fullName>
    </submittedName>
</protein>
<dbReference type="EMBL" id="RHJS01000002">
    <property type="protein sequence ID" value="RRK35543.1"/>
    <property type="molecule type" value="Genomic_DNA"/>
</dbReference>
<keyword evidence="3" id="KW-1185">Reference proteome</keyword>
<dbReference type="Proteomes" id="UP000274920">
    <property type="component" value="Unassembled WGS sequence"/>
</dbReference>
<accession>A0A3R8JTM6</accession>
<name>A0A3R8JTM6_9FIRM</name>
<dbReference type="AlphaFoldDB" id="A0A3R8JTM6"/>
<organism evidence="2 3">
    <name type="scientific">Schaedlerella arabinosiphila</name>
    <dbReference type="NCBI Taxonomy" id="2044587"/>
    <lineage>
        <taxon>Bacteria</taxon>
        <taxon>Bacillati</taxon>
        <taxon>Bacillota</taxon>
        <taxon>Clostridia</taxon>
        <taxon>Lachnospirales</taxon>
        <taxon>Lachnospiraceae</taxon>
        <taxon>Schaedlerella</taxon>
    </lineage>
</organism>
<proteinExistence type="predicted"/>
<comment type="caution">
    <text evidence="2">The sequence shown here is derived from an EMBL/GenBank/DDBJ whole genome shotgun (WGS) entry which is preliminary data.</text>
</comment>
<evidence type="ECO:0000313" key="3">
    <source>
        <dbReference type="Proteomes" id="UP000274920"/>
    </source>
</evidence>
<evidence type="ECO:0000313" key="2">
    <source>
        <dbReference type="EMBL" id="RRK35543.1"/>
    </source>
</evidence>
<sequence length="50" mass="5865">MLFSASRKQFKRHGSDHDVYTKGAERESVPRHKEIKENLAKSIIKRRGLK</sequence>
<feature type="compositionally biased region" description="Basic and acidic residues" evidence="1">
    <location>
        <begin position="13"/>
        <end position="29"/>
    </location>
</feature>
<reference evidence="2" key="1">
    <citation type="submission" date="2018-10" db="EMBL/GenBank/DDBJ databases">
        <title>Schaedlerella arabinophila gen. nov. sp. nov., isolated from the mouse intestinal tract and comparative analysis with the genome of the closely related altered Schaedler flora strain ASF502.</title>
        <authorList>
            <person name="Miyake S."/>
            <person name="Soh M."/>
            <person name="Seedorf H."/>
        </authorList>
    </citation>
    <scope>NUCLEOTIDE SEQUENCE [LARGE SCALE GENOMIC DNA]</scope>
    <source>
        <strain evidence="2">DSM 106076</strain>
    </source>
</reference>
<feature type="region of interest" description="Disordered" evidence="1">
    <location>
        <begin position="1"/>
        <end position="29"/>
    </location>
</feature>
<evidence type="ECO:0000256" key="1">
    <source>
        <dbReference type="SAM" id="MobiDB-lite"/>
    </source>
</evidence>